<evidence type="ECO:0000259" key="1">
    <source>
        <dbReference type="Pfam" id="PF00149"/>
    </source>
</evidence>
<protein>
    <submittedName>
        <fullName evidence="2">Serine/threonine protein phosphatase</fullName>
    </submittedName>
</protein>
<dbReference type="AlphaFoldDB" id="A0A951PPG3"/>
<dbReference type="CDD" id="cd00144">
    <property type="entry name" value="MPP_PPP_family"/>
    <property type="match status" value="1"/>
</dbReference>
<reference evidence="2" key="2">
    <citation type="journal article" date="2022" name="Microbiol. Resour. Announc.">
        <title>Metagenome Sequencing to Explore Phylogenomics of Terrestrial Cyanobacteria.</title>
        <authorList>
            <person name="Ward R.D."/>
            <person name="Stajich J.E."/>
            <person name="Johansen J.R."/>
            <person name="Huntemann M."/>
            <person name="Clum A."/>
            <person name="Foster B."/>
            <person name="Foster B."/>
            <person name="Roux S."/>
            <person name="Palaniappan K."/>
            <person name="Varghese N."/>
            <person name="Mukherjee S."/>
            <person name="Reddy T.B.K."/>
            <person name="Daum C."/>
            <person name="Copeland A."/>
            <person name="Chen I.A."/>
            <person name="Ivanova N.N."/>
            <person name="Kyrpides N.C."/>
            <person name="Shapiro N."/>
            <person name="Eloe-Fadrosh E.A."/>
            <person name="Pietrasiak N."/>
        </authorList>
    </citation>
    <scope>NUCLEOTIDE SEQUENCE</scope>
    <source>
        <strain evidence="2">CPER-KK1</strain>
    </source>
</reference>
<organism evidence="2 3">
    <name type="scientific">Symplocastrum torsivum CPER-KK1</name>
    <dbReference type="NCBI Taxonomy" id="450513"/>
    <lineage>
        <taxon>Bacteria</taxon>
        <taxon>Bacillati</taxon>
        <taxon>Cyanobacteriota</taxon>
        <taxon>Cyanophyceae</taxon>
        <taxon>Oscillatoriophycideae</taxon>
        <taxon>Oscillatoriales</taxon>
        <taxon>Microcoleaceae</taxon>
        <taxon>Symplocastrum</taxon>
    </lineage>
</organism>
<dbReference type="Pfam" id="PF00149">
    <property type="entry name" value="Metallophos"/>
    <property type="match status" value="1"/>
</dbReference>
<dbReference type="GO" id="GO:0110154">
    <property type="term" value="P:RNA decapping"/>
    <property type="evidence" value="ECO:0007669"/>
    <property type="project" value="TreeGrafter"/>
</dbReference>
<dbReference type="GO" id="GO:0008803">
    <property type="term" value="F:bis(5'-nucleosyl)-tetraphosphatase (symmetrical) activity"/>
    <property type="evidence" value="ECO:0007669"/>
    <property type="project" value="TreeGrafter"/>
</dbReference>
<dbReference type="SUPFAM" id="SSF56300">
    <property type="entry name" value="Metallo-dependent phosphatases"/>
    <property type="match status" value="1"/>
</dbReference>
<sequence length="247" mass="27562">MRILAIGDIHGCAIAFDTLIAAVKPQPNDKIVTLGDYVDKGPDSKGVIKRLITLHENGQLIALRGNHEVMMLQVRNHRLKKSHWLERGGEATLASYSKSGKVGKLSDIPDNHWDFLENVCLDWYETNTHFFVHANAHANLALAEQPASMLFWKKFRHPDPHVSGKTMVCGHTSQKSGLPINLGHAICIDTRVYGKGWLTCLDVTSGRVWQANQLAQQRTAWIDDFIPQSTHFSSRLLAMLGINPLDA</sequence>
<name>A0A951PPG3_9CYAN</name>
<proteinExistence type="predicted"/>
<evidence type="ECO:0000313" key="3">
    <source>
        <dbReference type="Proteomes" id="UP000753908"/>
    </source>
</evidence>
<dbReference type="GO" id="GO:0005737">
    <property type="term" value="C:cytoplasm"/>
    <property type="evidence" value="ECO:0007669"/>
    <property type="project" value="TreeGrafter"/>
</dbReference>
<dbReference type="InterPro" id="IPR050126">
    <property type="entry name" value="Ap4A_hydrolase"/>
</dbReference>
<dbReference type="PANTHER" id="PTHR42850:SF4">
    <property type="entry name" value="ZINC-DEPENDENT ENDOPOLYPHOSPHATASE"/>
    <property type="match status" value="1"/>
</dbReference>
<reference evidence="2" key="1">
    <citation type="submission" date="2021-05" db="EMBL/GenBank/DDBJ databases">
        <authorList>
            <person name="Pietrasiak N."/>
            <person name="Ward R."/>
            <person name="Stajich J.E."/>
            <person name="Kurbessoian T."/>
        </authorList>
    </citation>
    <scope>NUCLEOTIDE SEQUENCE</scope>
    <source>
        <strain evidence="2">CPER-KK1</strain>
    </source>
</reference>
<comment type="caution">
    <text evidence="2">The sequence shown here is derived from an EMBL/GenBank/DDBJ whole genome shotgun (WGS) entry which is preliminary data.</text>
</comment>
<dbReference type="InterPro" id="IPR029052">
    <property type="entry name" value="Metallo-depent_PP-like"/>
</dbReference>
<dbReference type="PANTHER" id="PTHR42850">
    <property type="entry name" value="METALLOPHOSPHOESTERASE"/>
    <property type="match status" value="1"/>
</dbReference>
<gene>
    <name evidence="2" type="ORF">KME25_18875</name>
</gene>
<dbReference type="InterPro" id="IPR004843">
    <property type="entry name" value="Calcineurin-like_PHP"/>
</dbReference>
<dbReference type="EMBL" id="JAHHIF010000025">
    <property type="protein sequence ID" value="MBW4546488.1"/>
    <property type="molecule type" value="Genomic_DNA"/>
</dbReference>
<accession>A0A951PPG3</accession>
<dbReference type="GO" id="GO:0016791">
    <property type="term" value="F:phosphatase activity"/>
    <property type="evidence" value="ECO:0007669"/>
    <property type="project" value="TreeGrafter"/>
</dbReference>
<evidence type="ECO:0000313" key="2">
    <source>
        <dbReference type="EMBL" id="MBW4546488.1"/>
    </source>
</evidence>
<feature type="domain" description="Calcineurin-like phosphoesterase" evidence="1">
    <location>
        <begin position="1"/>
        <end position="135"/>
    </location>
</feature>
<dbReference type="Gene3D" id="3.60.21.10">
    <property type="match status" value="1"/>
</dbReference>
<dbReference type="Proteomes" id="UP000753908">
    <property type="component" value="Unassembled WGS sequence"/>
</dbReference>